<dbReference type="EMBL" id="QTSX02000757">
    <property type="protein sequence ID" value="KAJ9085521.1"/>
    <property type="molecule type" value="Genomic_DNA"/>
</dbReference>
<evidence type="ECO:0000313" key="1">
    <source>
        <dbReference type="EMBL" id="KAJ9085521.1"/>
    </source>
</evidence>
<gene>
    <name evidence="1" type="ORF">DSO57_1012982</name>
</gene>
<organism evidence="1 2">
    <name type="scientific">Entomophthora muscae</name>
    <dbReference type="NCBI Taxonomy" id="34485"/>
    <lineage>
        <taxon>Eukaryota</taxon>
        <taxon>Fungi</taxon>
        <taxon>Fungi incertae sedis</taxon>
        <taxon>Zoopagomycota</taxon>
        <taxon>Entomophthoromycotina</taxon>
        <taxon>Entomophthoromycetes</taxon>
        <taxon>Entomophthorales</taxon>
        <taxon>Entomophthoraceae</taxon>
        <taxon>Entomophthora</taxon>
    </lineage>
</organism>
<name>A0ACC2UFK4_9FUNG</name>
<dbReference type="Proteomes" id="UP001165960">
    <property type="component" value="Unassembled WGS sequence"/>
</dbReference>
<proteinExistence type="predicted"/>
<keyword evidence="2" id="KW-1185">Reference proteome</keyword>
<sequence>MVQRSVRQDKRALTQTKSVSPPSARALGHIIDPAHLPPLHQSFLHAGQPFNQMSLPIKEYSYPSYDYSKLEFAYVTLLGFNEQVIPHTGAWQPWASATNYMLRIAPVVYWAFQARPLSLFADKPDTTPGHVTILLWLKKDCSTLML</sequence>
<reference evidence="1" key="1">
    <citation type="submission" date="2022-04" db="EMBL/GenBank/DDBJ databases">
        <title>Genome of the entomopathogenic fungus Entomophthora muscae.</title>
        <authorList>
            <person name="Elya C."/>
            <person name="Lovett B.R."/>
            <person name="Lee E."/>
            <person name="Macias A.M."/>
            <person name="Hajek A.E."/>
            <person name="De Bivort B.L."/>
            <person name="Kasson M.T."/>
            <person name="De Fine Licht H.H."/>
            <person name="Stajich J.E."/>
        </authorList>
    </citation>
    <scope>NUCLEOTIDE SEQUENCE</scope>
    <source>
        <strain evidence="1">Berkeley</strain>
    </source>
</reference>
<protein>
    <submittedName>
        <fullName evidence="1">Uncharacterized protein</fullName>
    </submittedName>
</protein>
<comment type="caution">
    <text evidence="1">The sequence shown here is derived from an EMBL/GenBank/DDBJ whole genome shotgun (WGS) entry which is preliminary data.</text>
</comment>
<evidence type="ECO:0000313" key="2">
    <source>
        <dbReference type="Proteomes" id="UP001165960"/>
    </source>
</evidence>
<accession>A0ACC2UFK4</accession>